<dbReference type="Gene3D" id="1.10.287.1490">
    <property type="match status" value="1"/>
</dbReference>
<evidence type="ECO:0000256" key="4">
    <source>
        <dbReference type="SAM" id="SignalP"/>
    </source>
</evidence>
<evidence type="ECO:0000259" key="5">
    <source>
        <dbReference type="Pfam" id="PF07581"/>
    </source>
</evidence>
<evidence type="ECO:0000313" key="7">
    <source>
        <dbReference type="Proteomes" id="UP000610760"/>
    </source>
</evidence>
<feature type="coiled-coil region" evidence="1">
    <location>
        <begin position="299"/>
        <end position="344"/>
    </location>
</feature>
<feature type="compositionally biased region" description="Basic and acidic residues" evidence="2">
    <location>
        <begin position="555"/>
        <end position="564"/>
    </location>
</feature>
<evidence type="ECO:0000256" key="2">
    <source>
        <dbReference type="SAM" id="MobiDB-lite"/>
    </source>
</evidence>
<dbReference type="Gene3D" id="2.160.20.110">
    <property type="match status" value="2"/>
</dbReference>
<dbReference type="Pfam" id="PF07581">
    <property type="entry name" value="Glug"/>
    <property type="match status" value="1"/>
</dbReference>
<proteinExistence type="predicted"/>
<evidence type="ECO:0000313" key="6">
    <source>
        <dbReference type="EMBL" id="MBC8559625.1"/>
    </source>
</evidence>
<keyword evidence="7" id="KW-1185">Reference proteome</keyword>
<dbReference type="AlphaFoldDB" id="A0A926E4Y9"/>
<accession>A0A926E4Y9</accession>
<feature type="region of interest" description="Disordered" evidence="2">
    <location>
        <begin position="512"/>
        <end position="597"/>
    </location>
</feature>
<feature type="region of interest" description="Disordered" evidence="2">
    <location>
        <begin position="1105"/>
        <end position="1164"/>
    </location>
</feature>
<evidence type="ECO:0000256" key="3">
    <source>
        <dbReference type="SAM" id="Phobius"/>
    </source>
</evidence>
<keyword evidence="3" id="KW-0812">Transmembrane</keyword>
<feature type="compositionally biased region" description="Basic and acidic residues" evidence="2">
    <location>
        <begin position="1121"/>
        <end position="1132"/>
    </location>
</feature>
<keyword evidence="4" id="KW-0732">Signal</keyword>
<protein>
    <recommendedName>
        <fullName evidence="5">GLUG domain-containing protein</fullName>
    </recommendedName>
</protein>
<feature type="signal peptide" evidence="4">
    <location>
        <begin position="1"/>
        <end position="25"/>
    </location>
</feature>
<dbReference type="RefSeq" id="WP_249294515.1">
    <property type="nucleotide sequence ID" value="NZ_JACRSV010000001.1"/>
</dbReference>
<keyword evidence="3" id="KW-0472">Membrane</keyword>
<dbReference type="EMBL" id="JACRSV010000001">
    <property type="protein sequence ID" value="MBC8559625.1"/>
    <property type="molecule type" value="Genomic_DNA"/>
</dbReference>
<feature type="compositionally biased region" description="Low complexity" evidence="2">
    <location>
        <begin position="580"/>
        <end position="592"/>
    </location>
</feature>
<keyword evidence="3" id="KW-1133">Transmembrane helix</keyword>
<feature type="chain" id="PRO_5038614337" description="GLUG domain-containing protein" evidence="4">
    <location>
        <begin position="26"/>
        <end position="1164"/>
    </location>
</feature>
<organism evidence="6 7">
    <name type="scientific">Fumia xinanensis</name>
    <dbReference type="NCBI Taxonomy" id="2763659"/>
    <lineage>
        <taxon>Bacteria</taxon>
        <taxon>Bacillati</taxon>
        <taxon>Bacillota</taxon>
        <taxon>Clostridia</taxon>
        <taxon>Eubacteriales</taxon>
        <taxon>Oscillospiraceae</taxon>
        <taxon>Fumia</taxon>
    </lineage>
</organism>
<dbReference type="Proteomes" id="UP000610760">
    <property type="component" value="Unassembled WGS sequence"/>
</dbReference>
<evidence type="ECO:0000256" key="1">
    <source>
        <dbReference type="SAM" id="Coils"/>
    </source>
</evidence>
<dbReference type="PROSITE" id="PS51257">
    <property type="entry name" value="PROKAR_LIPOPROTEIN"/>
    <property type="match status" value="1"/>
</dbReference>
<name>A0A926E4Y9_9FIRM</name>
<dbReference type="InterPro" id="IPR011493">
    <property type="entry name" value="GLUG"/>
</dbReference>
<keyword evidence="1" id="KW-0175">Coiled coil</keyword>
<feature type="compositionally biased region" description="Pro residues" evidence="2">
    <location>
        <begin position="1155"/>
        <end position="1164"/>
    </location>
</feature>
<feature type="transmembrane region" description="Helical" evidence="3">
    <location>
        <begin position="1075"/>
        <end position="1100"/>
    </location>
</feature>
<dbReference type="SUPFAM" id="SSF58104">
    <property type="entry name" value="Methyl-accepting chemotaxis protein (MCP) signaling domain"/>
    <property type="match status" value="1"/>
</dbReference>
<reference evidence="6" key="1">
    <citation type="submission" date="2020-08" db="EMBL/GenBank/DDBJ databases">
        <title>Genome public.</title>
        <authorList>
            <person name="Liu C."/>
            <person name="Sun Q."/>
        </authorList>
    </citation>
    <scope>NUCLEOTIDE SEQUENCE</scope>
    <source>
        <strain evidence="6">NSJ-33</strain>
    </source>
</reference>
<comment type="caution">
    <text evidence="6">The sequence shown here is derived from an EMBL/GenBank/DDBJ whole genome shotgun (WGS) entry which is preliminary data.</text>
</comment>
<gene>
    <name evidence="6" type="ORF">H8710_06000</name>
</gene>
<sequence length="1164" mass="122948">MNRYRKTHRGLFHKTAALFVASAIACGCVLPAVGGVFADSRTVSIGSAEDWKKFADSCKNDGYADGKTVLLTEDIDLSGVKNQKAAAVFGGVFDGQGHVIKGVSIETAQDNAGLFRFIKEEGVVKNLTLDIAIKNDTGVNLGGIAGENRGRIENCTVTGTVDGVENVGGVAGLNLGTVQNALNKAAVSGGKKAGGIVGNNSGIIQSCSNAGLIGPEPNDKATDLGGIAGSSVGSVIDCLNTGDVGYKSTGYNVGGIAGRQSGYLSECRNYGAVRGRKDVGGIAGQFEPNVSVVFGEDAIQQMKQQIDEMMGIARELKDKIGPVADKLMESLEKIDSEIDKLNEGIIDPLIADYPAARDKLMSVLDSIDTQVNKVGGEISEALDTAIDEITALTDKINDTIDDVTDQVKLLKKQLLERLDSLLWDVYEIRDEVLSLLRRADRIMGSIEDAIGKMEEAQLVEKIISAVTDIADILDRLQNLISRLDGLFDELQNIRETIEDVIQWIKDRLPEVPGLPEWPVSGPEPDTRQEPPIPMPESGSGAEHAPPEGETGASKEAGRPTEDGKAPSQPEGSAPDEEKPFPSTGEPSSPSGENAQGTAFRFGEPLEAVPMEATFGGFDAGQLDAFLTMERAKNRPAENILPDEAEVRENSGRCLIEYSFNEGAVSASLNAGGIVGNMAFEMSADPEADVEFDGDFSLNPTVGVNAAVRGCYSTGAVEASSYYAGGIAGQQKRGTVKDCFTSGEISAKEGYAGGIAGLSSAEITRCFSLCDLTAENFAGGITGSGADVSLCYTMVRVDSRGESIGAIAGIADGELLHNYFIQEELCGVDGVNYDGKAVPVPPAEFASEGSLPAKMEGFGADSWYAAENLSLPQLVSIVHSDAKWVGETLRLKSEELTRFRFAVTFRNGEETVKTLDVPYGGAVEEADFPPVPQKDGLTGQWEDFERENIRRSVVVRAVYEDAGTTIATAGDPPLLLAEGAFGPDASVEATESEFDGQVPEGYQLTACYRFSVDGGGEEYRIQRVRVRLPGKVKNPRIGVVENGKVTLAQSKLDGSYLVFETGKEGEFVILQGKSGLLPWILGGIGGILLLGAGAAAAAVLWRRKRRKTAENPEEEAVGAAGEAEKTDQNRADGETGQSCDGETGETAVETGGSPNGGPPQPDKKA</sequence>
<feature type="domain" description="GLUG" evidence="5">
    <location>
        <begin position="138"/>
        <end position="161"/>
    </location>
</feature>